<evidence type="ECO:0000313" key="2">
    <source>
        <dbReference type="EMBL" id="ETN76050.1"/>
    </source>
</evidence>
<dbReference type="OrthoDB" id="415411at2759"/>
<keyword evidence="1" id="KW-0472">Membrane</keyword>
<keyword evidence="1" id="KW-0812">Transmembrane</keyword>
<accession>W2T220</accession>
<dbReference type="Gene3D" id="3.40.720.10">
    <property type="entry name" value="Alkaline Phosphatase, subunit A"/>
    <property type="match status" value="1"/>
</dbReference>
<sequence length="270" mass="29951">MTDRHCTAVSYAEQKKLLVDHYGTTVFNDSDSLLQYMLHVTFPDSLKKISRKTLYVVVAVLLLVVALLVAAVVILIVLAAGTGTRSDDVKTKATSVKETDKMIQLWNDPSRSRNCAKPEYLQPHPPLLIISINGLSKSLLIQNLNTFRKLSDLGVTSTSVFPSFPAHNLTNKIAITTGLFPQAQKFDSHITSGEVNVSDSSTAQPIWLAYKQQTDGITALLSWPLHPFENTNRPDYYENGARTLEEQLNKVEICSSIACNLMGRLNVLYL</sequence>
<protein>
    <submittedName>
        <fullName evidence="2">Uncharacterized protein</fullName>
    </submittedName>
</protein>
<feature type="transmembrane region" description="Helical" evidence="1">
    <location>
        <begin position="54"/>
        <end position="80"/>
    </location>
</feature>
<gene>
    <name evidence="2" type="ORF">NECAME_11967</name>
</gene>
<dbReference type="Pfam" id="PF01663">
    <property type="entry name" value="Phosphodiest"/>
    <property type="match status" value="1"/>
</dbReference>
<dbReference type="EMBL" id="KI660255">
    <property type="protein sequence ID" value="ETN76050.1"/>
    <property type="molecule type" value="Genomic_DNA"/>
</dbReference>
<dbReference type="KEGG" id="nai:NECAME_11967"/>
<dbReference type="InterPro" id="IPR002591">
    <property type="entry name" value="Phosphodiest/P_Trfase"/>
</dbReference>
<name>W2T220_NECAM</name>
<dbReference type="InterPro" id="IPR017850">
    <property type="entry name" value="Alkaline_phosphatase_core_sf"/>
</dbReference>
<dbReference type="AlphaFoldDB" id="W2T220"/>
<evidence type="ECO:0000256" key="1">
    <source>
        <dbReference type="SAM" id="Phobius"/>
    </source>
</evidence>
<organism evidence="2 3">
    <name type="scientific">Necator americanus</name>
    <name type="common">Human hookworm</name>
    <dbReference type="NCBI Taxonomy" id="51031"/>
    <lineage>
        <taxon>Eukaryota</taxon>
        <taxon>Metazoa</taxon>
        <taxon>Ecdysozoa</taxon>
        <taxon>Nematoda</taxon>
        <taxon>Chromadorea</taxon>
        <taxon>Rhabditida</taxon>
        <taxon>Rhabditina</taxon>
        <taxon>Rhabditomorpha</taxon>
        <taxon>Strongyloidea</taxon>
        <taxon>Ancylostomatidae</taxon>
        <taxon>Bunostominae</taxon>
        <taxon>Necator</taxon>
    </lineage>
</organism>
<reference evidence="3" key="1">
    <citation type="journal article" date="2014" name="Nat. Genet.">
        <title>Genome of the human hookworm Necator americanus.</title>
        <authorList>
            <person name="Tang Y.T."/>
            <person name="Gao X."/>
            <person name="Rosa B.A."/>
            <person name="Abubucker S."/>
            <person name="Hallsworth-Pepin K."/>
            <person name="Martin J."/>
            <person name="Tyagi R."/>
            <person name="Heizer E."/>
            <person name="Zhang X."/>
            <person name="Bhonagiri-Palsikar V."/>
            <person name="Minx P."/>
            <person name="Warren W.C."/>
            <person name="Wang Q."/>
            <person name="Zhan B."/>
            <person name="Hotez P.J."/>
            <person name="Sternberg P.W."/>
            <person name="Dougall A."/>
            <person name="Gaze S.T."/>
            <person name="Mulvenna J."/>
            <person name="Sotillo J."/>
            <person name="Ranganathan S."/>
            <person name="Rabelo E.M."/>
            <person name="Wilson R.K."/>
            <person name="Felgner P.L."/>
            <person name="Bethony J."/>
            <person name="Hawdon J.M."/>
            <person name="Gasser R.B."/>
            <person name="Loukas A."/>
            <person name="Mitreva M."/>
        </authorList>
    </citation>
    <scope>NUCLEOTIDE SEQUENCE [LARGE SCALE GENOMIC DNA]</scope>
</reference>
<keyword evidence="3" id="KW-1185">Reference proteome</keyword>
<dbReference type="Proteomes" id="UP000053676">
    <property type="component" value="Unassembled WGS sequence"/>
</dbReference>
<keyword evidence="1" id="KW-1133">Transmembrane helix</keyword>
<proteinExistence type="predicted"/>
<evidence type="ECO:0000313" key="3">
    <source>
        <dbReference type="Proteomes" id="UP000053676"/>
    </source>
</evidence>
<dbReference type="SUPFAM" id="SSF53649">
    <property type="entry name" value="Alkaline phosphatase-like"/>
    <property type="match status" value="1"/>
</dbReference>